<dbReference type="PANTHER" id="PTHR21011:SF1">
    <property type="entry name" value="SMALL RIBOSOMAL SUBUNIT PROTEIN BS6M"/>
    <property type="match status" value="1"/>
</dbReference>
<dbReference type="Pfam" id="PF01250">
    <property type="entry name" value="Ribosomal_S6"/>
    <property type="match status" value="1"/>
</dbReference>
<dbReference type="GO" id="GO:0006412">
    <property type="term" value="P:translation"/>
    <property type="evidence" value="ECO:0007669"/>
    <property type="project" value="InterPro"/>
</dbReference>
<dbReference type="EMBL" id="KV454011">
    <property type="protein sequence ID" value="ODV97732.1"/>
    <property type="molecule type" value="Genomic_DNA"/>
</dbReference>
<dbReference type="CDD" id="cd15465">
    <property type="entry name" value="bS6_mito"/>
    <property type="match status" value="1"/>
</dbReference>
<evidence type="ECO:0000313" key="8">
    <source>
        <dbReference type="EMBL" id="ODV97732.1"/>
    </source>
</evidence>
<dbReference type="PANTHER" id="PTHR21011">
    <property type="entry name" value="MITOCHONDRIAL 28S RIBOSOMAL PROTEIN S6"/>
    <property type="match status" value="1"/>
</dbReference>
<dbReference type="OrthoDB" id="10259681at2759"/>
<evidence type="ECO:0000256" key="7">
    <source>
        <dbReference type="ARBA" id="ARBA00037226"/>
    </source>
</evidence>
<keyword evidence="3" id="KW-0689">Ribosomal protein</keyword>
<dbReference type="STRING" id="669874.A0A1E4U167"/>
<organism evidence="8 9">
    <name type="scientific">Pachysolen tannophilus NRRL Y-2460</name>
    <dbReference type="NCBI Taxonomy" id="669874"/>
    <lineage>
        <taxon>Eukaryota</taxon>
        <taxon>Fungi</taxon>
        <taxon>Dikarya</taxon>
        <taxon>Ascomycota</taxon>
        <taxon>Saccharomycotina</taxon>
        <taxon>Pichiomycetes</taxon>
        <taxon>Pachysolenaceae</taxon>
        <taxon>Pachysolen</taxon>
    </lineage>
</organism>
<reference evidence="9" key="1">
    <citation type="submission" date="2016-05" db="EMBL/GenBank/DDBJ databases">
        <title>Comparative genomics of biotechnologically important yeasts.</title>
        <authorList>
            <consortium name="DOE Joint Genome Institute"/>
            <person name="Riley R."/>
            <person name="Haridas S."/>
            <person name="Wolfe K.H."/>
            <person name="Lopes M.R."/>
            <person name="Hittinger C.T."/>
            <person name="Goker M."/>
            <person name="Salamov A."/>
            <person name="Wisecaver J."/>
            <person name="Long T.M."/>
            <person name="Aerts A.L."/>
            <person name="Barry K."/>
            <person name="Choi C."/>
            <person name="Clum A."/>
            <person name="Coughlan A.Y."/>
            <person name="Deshpande S."/>
            <person name="Douglass A.P."/>
            <person name="Hanson S.J."/>
            <person name="Klenk H.-P."/>
            <person name="Labutti K."/>
            <person name="Lapidus A."/>
            <person name="Lindquist E."/>
            <person name="Lipzen A."/>
            <person name="Meier-Kolthoff J.P."/>
            <person name="Ohm R.A."/>
            <person name="Otillar R.P."/>
            <person name="Pangilinan J."/>
            <person name="Peng Y."/>
            <person name="Rokas A."/>
            <person name="Rosa C.A."/>
            <person name="Scheuner C."/>
            <person name="Sibirny A.A."/>
            <person name="Slot J.C."/>
            <person name="Stielow J.B."/>
            <person name="Sun H."/>
            <person name="Kurtzman C.P."/>
            <person name="Blackwell M."/>
            <person name="Grigoriev I.V."/>
            <person name="Jeffries T.W."/>
        </authorList>
    </citation>
    <scope>NUCLEOTIDE SEQUENCE [LARGE SCALE GENOMIC DNA]</scope>
    <source>
        <strain evidence="9">NRRL Y-2460</strain>
    </source>
</reference>
<dbReference type="InterPro" id="IPR000529">
    <property type="entry name" value="Ribosomal_bS6"/>
</dbReference>
<protein>
    <recommendedName>
        <fullName evidence="6">Small ribosomal subunit protein bS6m</fullName>
    </recommendedName>
</protein>
<evidence type="ECO:0000313" key="9">
    <source>
        <dbReference type="Proteomes" id="UP000094236"/>
    </source>
</evidence>
<name>A0A1E4U167_PACTA</name>
<dbReference type="GO" id="GO:0003735">
    <property type="term" value="F:structural constituent of ribosome"/>
    <property type="evidence" value="ECO:0007669"/>
    <property type="project" value="EnsemblFungi"/>
</dbReference>
<dbReference type="InterPro" id="IPR035980">
    <property type="entry name" value="Ribosomal_bS6_sf"/>
</dbReference>
<comment type="similarity">
    <text evidence="2">Belongs to the bacterial ribosomal protein bS6 family.</text>
</comment>
<evidence type="ECO:0000256" key="3">
    <source>
        <dbReference type="ARBA" id="ARBA00022980"/>
    </source>
</evidence>
<sequence length="118" mass="13410">MLYELVGIARITSGEVLNNEAKAVVSTIGKLILQNRGVIRKIYNLGVRPLPRILTKQQEKHFRGSHFIMLFDSSNSVSNEILRSLRNDPRIIRSNLFRVPDDKKLNVLGAIDRVNSKN</sequence>
<dbReference type="FunFam" id="3.30.70.60:FF:000007">
    <property type="entry name" value="37S ribosomal protein Mrp17"/>
    <property type="match status" value="1"/>
</dbReference>
<comment type="subcellular location">
    <subcellularLocation>
        <location evidence="1">Mitochondrion</location>
    </subcellularLocation>
</comment>
<dbReference type="NCBIfam" id="TIGR00166">
    <property type="entry name" value="S6"/>
    <property type="match status" value="1"/>
</dbReference>
<keyword evidence="9" id="KW-1185">Reference proteome</keyword>
<evidence type="ECO:0000256" key="2">
    <source>
        <dbReference type="ARBA" id="ARBA00009512"/>
    </source>
</evidence>
<dbReference type="GO" id="GO:0005763">
    <property type="term" value="C:mitochondrial small ribosomal subunit"/>
    <property type="evidence" value="ECO:0007669"/>
    <property type="project" value="EnsemblFungi"/>
</dbReference>
<dbReference type="GO" id="GO:0070181">
    <property type="term" value="F:small ribosomal subunit rRNA binding"/>
    <property type="evidence" value="ECO:0007669"/>
    <property type="project" value="TreeGrafter"/>
</dbReference>
<dbReference type="AlphaFoldDB" id="A0A1E4U167"/>
<keyword evidence="5" id="KW-0687">Ribonucleoprotein</keyword>
<gene>
    <name evidence="8" type="ORF">PACTADRAFT_47590</name>
</gene>
<dbReference type="SUPFAM" id="SSF54995">
    <property type="entry name" value="Ribosomal protein S6"/>
    <property type="match status" value="1"/>
</dbReference>
<evidence type="ECO:0000256" key="1">
    <source>
        <dbReference type="ARBA" id="ARBA00004173"/>
    </source>
</evidence>
<keyword evidence="4" id="KW-0496">Mitochondrion</keyword>
<comment type="function">
    <text evidence="7">Component of the mitochondrial ribosome (mitoribosome), a dedicated translation machinery responsible for the synthesis of mitochondrial genome-encoded proteins, including at least some of the essential transmembrane subunits of the mitochondrial respiratory chain. The mitoribosomes are attached to the mitochondrial inner membrane and translation products are cotranslationally integrated into the membrane.</text>
</comment>
<proteinExistence type="inferred from homology"/>
<dbReference type="InterPro" id="IPR014717">
    <property type="entry name" value="Transl_elong_EF1B/ribsomal_bS6"/>
</dbReference>
<accession>A0A1E4U167</accession>
<evidence type="ECO:0000256" key="4">
    <source>
        <dbReference type="ARBA" id="ARBA00023128"/>
    </source>
</evidence>
<evidence type="ECO:0000256" key="6">
    <source>
        <dbReference type="ARBA" id="ARBA00035170"/>
    </source>
</evidence>
<evidence type="ECO:0000256" key="5">
    <source>
        <dbReference type="ARBA" id="ARBA00023274"/>
    </source>
</evidence>
<dbReference type="Proteomes" id="UP000094236">
    <property type="component" value="Unassembled WGS sequence"/>
</dbReference>
<dbReference type="Gene3D" id="3.30.70.60">
    <property type="match status" value="1"/>
</dbReference>